<evidence type="ECO:0000256" key="2">
    <source>
        <dbReference type="ARBA" id="ARBA00022741"/>
    </source>
</evidence>
<keyword evidence="2" id="KW-0547">Nucleotide-binding</keyword>
<keyword evidence="3" id="KW-0418">Kinase</keyword>
<keyword evidence="7" id="KW-1185">Reference proteome</keyword>
<dbReference type="NCBIfam" id="NF047744">
    <property type="entry name" value="CG0192_rel"/>
    <property type="match status" value="1"/>
</dbReference>
<dbReference type="EMBL" id="BAAAQD010000005">
    <property type="protein sequence ID" value="GAA1515106.1"/>
    <property type="molecule type" value="Genomic_DNA"/>
</dbReference>
<evidence type="ECO:0000313" key="6">
    <source>
        <dbReference type="EMBL" id="GAA1515106.1"/>
    </source>
</evidence>
<dbReference type="Proteomes" id="UP001501470">
    <property type="component" value="Unassembled WGS sequence"/>
</dbReference>
<sequence>MALLHRADLTPTKLELLNAWLPTRSWYAGPAAPDVAKVGAFRFDDPAGEVGIETILVRAGDGPVLQVPLTYRGAPLAGADHWLVGTTEHSVLGTRWVYDATGDPVYAAALARIILTAEPQAAEEFEVEGVRQARPSDVQANGSGHAGAAAPDTTDILHVEDADPTRIATSSHELTVLRVLKDDAPPPPGAPTLTAAWGDVTTPRLLAYATAR</sequence>
<protein>
    <recommendedName>
        <fullName evidence="5">Maltokinase N-terminal cap domain-containing protein</fullName>
    </recommendedName>
</protein>
<organism evidence="6 7">
    <name type="scientific">Dactylosporangium maewongense</name>
    <dbReference type="NCBI Taxonomy" id="634393"/>
    <lineage>
        <taxon>Bacteria</taxon>
        <taxon>Bacillati</taxon>
        <taxon>Actinomycetota</taxon>
        <taxon>Actinomycetes</taxon>
        <taxon>Micromonosporales</taxon>
        <taxon>Micromonosporaceae</taxon>
        <taxon>Dactylosporangium</taxon>
    </lineage>
</organism>
<dbReference type="InterPro" id="IPR040999">
    <property type="entry name" value="Mak_N_cap"/>
</dbReference>
<keyword evidence="1" id="KW-0808">Transferase</keyword>
<reference evidence="7" key="1">
    <citation type="journal article" date="2019" name="Int. J. Syst. Evol. Microbiol.">
        <title>The Global Catalogue of Microorganisms (GCM) 10K type strain sequencing project: providing services to taxonomists for standard genome sequencing and annotation.</title>
        <authorList>
            <consortium name="The Broad Institute Genomics Platform"/>
            <consortium name="The Broad Institute Genome Sequencing Center for Infectious Disease"/>
            <person name="Wu L."/>
            <person name="Ma J."/>
        </authorList>
    </citation>
    <scope>NUCLEOTIDE SEQUENCE [LARGE SCALE GENOMIC DNA]</scope>
    <source>
        <strain evidence="7">JCM 15933</strain>
    </source>
</reference>
<dbReference type="RefSeq" id="WP_344502717.1">
    <property type="nucleotide sequence ID" value="NZ_BAAAQD010000005.1"/>
</dbReference>
<comment type="caution">
    <text evidence="6">The sequence shown here is derived from an EMBL/GenBank/DDBJ whole genome shotgun (WGS) entry which is preliminary data.</text>
</comment>
<evidence type="ECO:0000313" key="7">
    <source>
        <dbReference type="Proteomes" id="UP001501470"/>
    </source>
</evidence>
<evidence type="ECO:0000259" key="5">
    <source>
        <dbReference type="Pfam" id="PF18085"/>
    </source>
</evidence>
<keyword evidence="4" id="KW-0067">ATP-binding</keyword>
<dbReference type="Pfam" id="PF18085">
    <property type="entry name" value="Mak_N_cap"/>
    <property type="match status" value="1"/>
</dbReference>
<accession>A0ABP4L5H6</accession>
<evidence type="ECO:0000256" key="4">
    <source>
        <dbReference type="ARBA" id="ARBA00022840"/>
    </source>
</evidence>
<evidence type="ECO:0000256" key="3">
    <source>
        <dbReference type="ARBA" id="ARBA00022777"/>
    </source>
</evidence>
<proteinExistence type="predicted"/>
<gene>
    <name evidence="6" type="ORF">GCM10009827_032360</name>
</gene>
<evidence type="ECO:0000256" key="1">
    <source>
        <dbReference type="ARBA" id="ARBA00022679"/>
    </source>
</evidence>
<name>A0ABP4L5H6_9ACTN</name>
<feature type="domain" description="Maltokinase N-terminal cap" evidence="5">
    <location>
        <begin position="20"/>
        <end position="103"/>
    </location>
</feature>